<dbReference type="Gene3D" id="2.40.110.10">
    <property type="entry name" value="Butyryl-CoA Dehydrogenase, subunit A, domain 2"/>
    <property type="match status" value="1"/>
</dbReference>
<evidence type="ECO:0000313" key="1">
    <source>
        <dbReference type="EMBL" id="CBH50053.1"/>
    </source>
</evidence>
<dbReference type="Gene3D" id="1.10.540.10">
    <property type="entry name" value="Acyl-CoA dehydrogenase/oxidase, N-terminal domain"/>
    <property type="match status" value="1"/>
</dbReference>
<protein>
    <submittedName>
        <fullName evidence="1">Acyl-CoA dehydrogenase</fullName>
    </submittedName>
</protein>
<sequence>MTAIISSTHTPQRVQARAFVRDRAVQLDRGETDTREDVALLGSLGLLDLGFGEGPLAEMVAVIEDVAAESLSAGFGVWAHRMCLEYVDRGPAAVRERYRDRLASGNTIGVTAMAAGLRQAAGLGDVPLIATAVDGGIEVSGPIRWASNVFDDAVIVFPARGDDGSTYVAVVDADSSGVCINPAPELLALGATASTSLVFDRVFVPVSQIISTELTPFCRSIRPTFLALQTSFCSGIAGTSLTESAALLTGLGEEFVDEHARLENDCRSLRNRLYDFATRIDDTPVRDLIQLRLDGSQVAVAATRLEATLRGGAGYAAKHPTNRRFREAAFLPIQSPSEGQLRWELAQSR</sequence>
<dbReference type="SUPFAM" id="SSF56645">
    <property type="entry name" value="Acyl-CoA dehydrogenase NM domain-like"/>
    <property type="match status" value="1"/>
</dbReference>
<dbReference type="GO" id="GO:0050660">
    <property type="term" value="F:flavin adenine dinucleotide binding"/>
    <property type="evidence" value="ECO:0007669"/>
    <property type="project" value="InterPro"/>
</dbReference>
<organism evidence="1">
    <name type="scientific">Rhodococcus hoagii (strain 103S)</name>
    <name type="common">Rhodococcus equi</name>
    <dbReference type="NCBI Taxonomy" id="685727"/>
    <lineage>
        <taxon>Bacteria</taxon>
        <taxon>Bacillati</taxon>
        <taxon>Actinomycetota</taxon>
        <taxon>Actinomycetes</taxon>
        <taxon>Mycobacteriales</taxon>
        <taxon>Nocardiaceae</taxon>
        <taxon>Prescottella</taxon>
    </lineage>
</organism>
<dbReference type="RefSeq" id="WP_013417214.1">
    <property type="nucleotide sequence ID" value="NC_014659.1"/>
</dbReference>
<proteinExistence type="predicted"/>
<dbReference type="PANTHER" id="PTHR43884:SF12">
    <property type="entry name" value="ISOVALERYL-COA DEHYDROGENASE, MITOCHONDRIAL-RELATED"/>
    <property type="match status" value="1"/>
</dbReference>
<dbReference type="PANTHER" id="PTHR43884">
    <property type="entry name" value="ACYL-COA DEHYDROGENASE"/>
    <property type="match status" value="1"/>
</dbReference>
<dbReference type="AlphaFoldDB" id="A0A3S5YBU7"/>
<dbReference type="GO" id="GO:0003995">
    <property type="term" value="F:acyl-CoA dehydrogenase activity"/>
    <property type="evidence" value="ECO:0007669"/>
    <property type="project" value="TreeGrafter"/>
</dbReference>
<dbReference type="InterPro" id="IPR046373">
    <property type="entry name" value="Acyl-CoA_Oxase/DH_mid-dom_sf"/>
</dbReference>
<dbReference type="InterPro" id="IPR009100">
    <property type="entry name" value="AcylCoA_DH/oxidase_NM_dom_sf"/>
</dbReference>
<reference evidence="1" key="1">
    <citation type="journal article" date="2010" name="PLoS Genet.">
        <title>The genome of a pathogenic rhodococcus: cooptive virulence underpinned by key gene acquisitions.</title>
        <authorList>
            <person name="Letek M."/>
            <person name="Gonzalez P."/>
            <person name="Macarthur I."/>
            <person name="Rodriguez H."/>
            <person name="Freeman T.C."/>
            <person name="Valero-Rello A."/>
            <person name="Blanco M."/>
            <person name="Buckley T."/>
            <person name="Cherevach I."/>
            <person name="Fahey R."/>
            <person name="Hapeshi A."/>
            <person name="Holdstock J."/>
            <person name="Leadon D."/>
            <person name="Navas J."/>
            <person name="Ocampo A."/>
            <person name="Quail M.A."/>
            <person name="Sanders M."/>
            <person name="Scortti M.M."/>
            <person name="Prescott J.F."/>
            <person name="Fogarty U."/>
            <person name="Meijer W.G."/>
            <person name="Parkhill J."/>
            <person name="Bentley S.D."/>
            <person name="Vazquez-Boland J.A."/>
        </authorList>
    </citation>
    <scope>NUCLEOTIDE SEQUENCE [LARGE SCALE GENOMIC DNA]</scope>
    <source>
        <strain evidence="1 2">103S</strain>
    </source>
</reference>
<dbReference type="InterPro" id="IPR037069">
    <property type="entry name" value="AcylCoA_DH/ox_N_sf"/>
</dbReference>
<dbReference type="EMBL" id="FN563149">
    <property type="protein sequence ID" value="CBH50053.1"/>
    <property type="molecule type" value="Genomic_DNA"/>
</dbReference>
<dbReference type="Proteomes" id="UP001154400">
    <property type="component" value="Chromosome"/>
</dbReference>
<dbReference type="KEGG" id="req:REQ_40810"/>
<gene>
    <name evidence="1" type="ordered locus">REQ_40810</name>
</gene>
<evidence type="ECO:0000313" key="2">
    <source>
        <dbReference type="Proteomes" id="UP000006892"/>
    </source>
</evidence>
<accession>A0A3S5YBU7</accession>
<name>A0A3S5YBU7_RHOH1</name>